<accession>X1EAK7</accession>
<organism evidence="1">
    <name type="scientific">marine sediment metagenome</name>
    <dbReference type="NCBI Taxonomy" id="412755"/>
    <lineage>
        <taxon>unclassified sequences</taxon>
        <taxon>metagenomes</taxon>
        <taxon>ecological metagenomes</taxon>
    </lineage>
</organism>
<gene>
    <name evidence="1" type="ORF">S03H2_06167</name>
</gene>
<proteinExistence type="predicted"/>
<name>X1EAK7_9ZZZZ</name>
<comment type="caution">
    <text evidence="1">The sequence shown here is derived from an EMBL/GenBank/DDBJ whole genome shotgun (WGS) entry which is preliminary data.</text>
</comment>
<feature type="non-terminal residue" evidence="1">
    <location>
        <position position="1"/>
    </location>
</feature>
<reference evidence="1" key="1">
    <citation type="journal article" date="2014" name="Front. Microbiol.">
        <title>High frequency of phylogenetically diverse reductive dehalogenase-homologous genes in deep subseafloor sedimentary metagenomes.</title>
        <authorList>
            <person name="Kawai M."/>
            <person name="Futagami T."/>
            <person name="Toyoda A."/>
            <person name="Takaki Y."/>
            <person name="Nishi S."/>
            <person name="Hori S."/>
            <person name="Arai W."/>
            <person name="Tsubouchi T."/>
            <person name="Morono Y."/>
            <person name="Uchiyama I."/>
            <person name="Ito T."/>
            <person name="Fujiyama A."/>
            <person name="Inagaki F."/>
            <person name="Takami H."/>
        </authorList>
    </citation>
    <scope>NUCLEOTIDE SEQUENCE</scope>
    <source>
        <strain evidence="1">Expedition CK06-06</strain>
    </source>
</reference>
<protein>
    <submittedName>
        <fullName evidence="1">Uncharacterized protein</fullName>
    </submittedName>
</protein>
<evidence type="ECO:0000313" key="1">
    <source>
        <dbReference type="EMBL" id="GAH30311.1"/>
    </source>
</evidence>
<dbReference type="EMBL" id="BARU01002656">
    <property type="protein sequence ID" value="GAH30311.1"/>
    <property type="molecule type" value="Genomic_DNA"/>
</dbReference>
<dbReference type="AlphaFoldDB" id="X1EAK7"/>
<sequence>FDWDEPQDLQDIHNAVLWGIFGSEISLFPYYLTQVNLLIQLTPVIRRILELTGKKPREKPTPLGVICSDSMELHNEEQKLFEEGIEEVKEEHRQEIIHLPIPEKKIHEKIRENLVFLTYHIQEHMDNPYTFLAVLPGGSYDQPTHQGRKCSRSGLRMVPEV</sequence>